<evidence type="ECO:0000313" key="3">
    <source>
        <dbReference type="Proteomes" id="UP000199413"/>
    </source>
</evidence>
<accession>A0A1C6SVZ5</accession>
<feature type="chain" id="PRO_5008746133" description="Streptogrisin C" evidence="1">
    <location>
        <begin position="28"/>
        <end position="412"/>
    </location>
</feature>
<dbReference type="EMBL" id="FMHV01000002">
    <property type="protein sequence ID" value="SCL33657.1"/>
    <property type="molecule type" value="Genomic_DNA"/>
</dbReference>
<protein>
    <recommendedName>
        <fullName evidence="4">Streptogrisin C</fullName>
    </recommendedName>
</protein>
<dbReference type="AlphaFoldDB" id="A0A1C6SVZ5"/>
<keyword evidence="3" id="KW-1185">Reference proteome</keyword>
<name>A0A1C6SVZ5_9ACTN</name>
<evidence type="ECO:0008006" key="4">
    <source>
        <dbReference type="Google" id="ProtNLM"/>
    </source>
</evidence>
<dbReference type="Proteomes" id="UP000199413">
    <property type="component" value="Unassembled WGS sequence"/>
</dbReference>
<gene>
    <name evidence="2" type="ORF">GA0070624_4787</name>
</gene>
<evidence type="ECO:0000256" key="1">
    <source>
        <dbReference type="SAM" id="SignalP"/>
    </source>
</evidence>
<dbReference type="InterPro" id="IPR043504">
    <property type="entry name" value="Peptidase_S1_PA_chymotrypsin"/>
</dbReference>
<keyword evidence="1" id="KW-0732">Signal</keyword>
<dbReference type="OrthoDB" id="3356462at2"/>
<reference evidence="3" key="1">
    <citation type="submission" date="2016-06" db="EMBL/GenBank/DDBJ databases">
        <authorList>
            <person name="Varghese N."/>
            <person name="Submissions Spin"/>
        </authorList>
    </citation>
    <scope>NUCLEOTIDE SEQUENCE [LARGE SCALE GENOMIC DNA]</scope>
    <source>
        <strain evidence="3">DSM 45431</strain>
    </source>
</reference>
<evidence type="ECO:0000313" key="2">
    <source>
        <dbReference type="EMBL" id="SCL33657.1"/>
    </source>
</evidence>
<sequence length="412" mass="43083">MAGLRHFAVIVATTIAVSLTSAGAAQAKPTPLTYQQIAALPLDEQAVILDPLRALANAAGEVGRSQWASVYSGIQIDASARTVTIYLTDLRVKSAFLGAVRKTDKAVDLRAARFAQGGHTFATLTAASDDVLQQQKQMDMSIESIAVPSDGSALHIRAYNVDHAKQALTTSSVTGRSSLAASVPIVVENATNGSDMSRLRDSPQWISGAAISQTSTSQASVYACTSGLPARRNSDGRSFLITAAHCFGNGVTVYTGWQNGGRNRIGVVANRDNIDDAIAIDTSSTGTTASREWDGPPGPIANVYDVSGSAYSYNGDLTCQDGYTSGIVCGLQVTDGYITWTGSNGVNHRGVEAHQVNGQTAIRGGDSGGLVFALLSGNIRQARGINSWGGGDVIRWCEAPYIFSTFGMSLAP</sequence>
<feature type="signal peptide" evidence="1">
    <location>
        <begin position="1"/>
        <end position="27"/>
    </location>
</feature>
<dbReference type="RefSeq" id="WP_141715147.1">
    <property type="nucleotide sequence ID" value="NZ_FMHV01000002.1"/>
</dbReference>
<dbReference type="SUPFAM" id="SSF50494">
    <property type="entry name" value="Trypsin-like serine proteases"/>
    <property type="match status" value="1"/>
</dbReference>
<dbReference type="InterPro" id="IPR009003">
    <property type="entry name" value="Peptidase_S1_PA"/>
</dbReference>
<organism evidence="2 3">
    <name type="scientific">Micromonospora rhizosphaerae</name>
    <dbReference type="NCBI Taxonomy" id="568872"/>
    <lineage>
        <taxon>Bacteria</taxon>
        <taxon>Bacillati</taxon>
        <taxon>Actinomycetota</taxon>
        <taxon>Actinomycetes</taxon>
        <taxon>Micromonosporales</taxon>
        <taxon>Micromonosporaceae</taxon>
        <taxon>Micromonospora</taxon>
    </lineage>
</organism>
<dbReference type="Gene3D" id="2.40.10.10">
    <property type="entry name" value="Trypsin-like serine proteases"/>
    <property type="match status" value="2"/>
</dbReference>
<proteinExistence type="predicted"/>